<keyword evidence="13" id="KW-0282">Flagellum</keyword>
<accession>A0ABV3Y0T9</accession>
<evidence type="ECO:0000313" key="14">
    <source>
        <dbReference type="Proteomes" id="UP001560267"/>
    </source>
</evidence>
<evidence type="ECO:0000259" key="11">
    <source>
        <dbReference type="Pfam" id="PF01514"/>
    </source>
</evidence>
<feature type="transmembrane region" description="Helical" evidence="10">
    <location>
        <begin position="27"/>
        <end position="46"/>
    </location>
</feature>
<keyword evidence="14" id="KW-1185">Reference proteome</keyword>
<comment type="subcellular location">
    <subcellularLocation>
        <location evidence="1 9">Bacterial flagellum basal body</location>
    </subcellularLocation>
    <subcellularLocation>
        <location evidence="2">Cell membrane</location>
        <topology evidence="2">Multi-pass membrane protein</topology>
    </subcellularLocation>
</comment>
<dbReference type="RefSeq" id="WP_298386559.1">
    <property type="nucleotide sequence ID" value="NZ_JBFSHR010000007.1"/>
</dbReference>
<evidence type="ECO:0000256" key="9">
    <source>
        <dbReference type="PIRNR" id="PIRNR004862"/>
    </source>
</evidence>
<evidence type="ECO:0000256" key="6">
    <source>
        <dbReference type="ARBA" id="ARBA00022989"/>
    </source>
</evidence>
<dbReference type="InterPro" id="IPR045851">
    <property type="entry name" value="AMP-bd_C_sf"/>
</dbReference>
<evidence type="ECO:0000256" key="1">
    <source>
        <dbReference type="ARBA" id="ARBA00004117"/>
    </source>
</evidence>
<dbReference type="InterPro" id="IPR000067">
    <property type="entry name" value="FlgMring_FliF"/>
</dbReference>
<evidence type="ECO:0000256" key="4">
    <source>
        <dbReference type="ARBA" id="ARBA00022475"/>
    </source>
</evidence>
<dbReference type="PANTHER" id="PTHR30046">
    <property type="entry name" value="FLAGELLAR M-RING PROTEIN"/>
    <property type="match status" value="1"/>
</dbReference>
<reference evidence="13 14" key="1">
    <citation type="submission" date="2024-07" db="EMBL/GenBank/DDBJ databases">
        <title>Draft Genome Sequence of Ferrimicrobium acidiphilum Strain YE2023, Isolated from a Pulp of Bioleach Reactor.</title>
        <authorList>
            <person name="Elkina Y.A."/>
            <person name="Bulaeva A.G."/>
            <person name="Beletsky A.V."/>
            <person name="Mardanov A.V."/>
        </authorList>
    </citation>
    <scope>NUCLEOTIDE SEQUENCE [LARGE SCALE GENOMIC DNA]</scope>
    <source>
        <strain evidence="13 14">YE2023</strain>
    </source>
</reference>
<comment type="function">
    <text evidence="9">The M ring may be actively involved in energy transduction.</text>
</comment>
<evidence type="ECO:0000256" key="3">
    <source>
        <dbReference type="ARBA" id="ARBA00007971"/>
    </source>
</evidence>
<dbReference type="Gene3D" id="3.30.300.30">
    <property type="match status" value="1"/>
</dbReference>
<dbReference type="PIRSF" id="PIRSF004862">
    <property type="entry name" value="FliF"/>
    <property type="match status" value="1"/>
</dbReference>
<dbReference type="NCBIfam" id="TIGR00206">
    <property type="entry name" value="fliF"/>
    <property type="match status" value="1"/>
</dbReference>
<proteinExistence type="inferred from homology"/>
<keyword evidence="6 10" id="KW-1133">Transmembrane helix</keyword>
<protein>
    <recommendedName>
        <fullName evidence="9">Flagellar M-ring protein</fullName>
    </recommendedName>
</protein>
<evidence type="ECO:0000256" key="7">
    <source>
        <dbReference type="ARBA" id="ARBA00023136"/>
    </source>
</evidence>
<gene>
    <name evidence="13" type="primary">fliF</name>
    <name evidence="13" type="ORF">AB6A68_03265</name>
</gene>
<keyword evidence="5 10" id="KW-0812">Transmembrane</keyword>
<keyword evidence="13" id="KW-0969">Cilium</keyword>
<evidence type="ECO:0000259" key="12">
    <source>
        <dbReference type="Pfam" id="PF08345"/>
    </source>
</evidence>
<dbReference type="InterPro" id="IPR006182">
    <property type="entry name" value="FliF_N_dom"/>
</dbReference>
<dbReference type="PRINTS" id="PR01009">
    <property type="entry name" value="FLGMRINGFLIF"/>
</dbReference>
<feature type="domain" description="Flagellar M-ring C-terminal" evidence="12">
    <location>
        <begin position="253"/>
        <end position="401"/>
    </location>
</feature>
<dbReference type="Pfam" id="PF08345">
    <property type="entry name" value="YscJ_FliF_C"/>
    <property type="match status" value="1"/>
</dbReference>
<evidence type="ECO:0000256" key="10">
    <source>
        <dbReference type="SAM" id="Phobius"/>
    </source>
</evidence>
<dbReference type="Pfam" id="PF01514">
    <property type="entry name" value="YscJ_FliF"/>
    <property type="match status" value="1"/>
</dbReference>
<comment type="caution">
    <text evidence="13">The sequence shown here is derived from an EMBL/GenBank/DDBJ whole genome shotgun (WGS) entry which is preliminary data.</text>
</comment>
<dbReference type="EMBL" id="JBFSHR010000007">
    <property type="protein sequence ID" value="MEX6428855.1"/>
    <property type="molecule type" value="Genomic_DNA"/>
</dbReference>
<evidence type="ECO:0000256" key="5">
    <source>
        <dbReference type="ARBA" id="ARBA00022692"/>
    </source>
</evidence>
<evidence type="ECO:0000256" key="8">
    <source>
        <dbReference type="ARBA" id="ARBA00023143"/>
    </source>
</evidence>
<evidence type="ECO:0000256" key="2">
    <source>
        <dbReference type="ARBA" id="ARBA00004651"/>
    </source>
</evidence>
<organism evidence="13 14">
    <name type="scientific">Ferrimicrobium acidiphilum</name>
    <dbReference type="NCBI Taxonomy" id="121039"/>
    <lineage>
        <taxon>Bacteria</taxon>
        <taxon>Bacillati</taxon>
        <taxon>Actinomycetota</taxon>
        <taxon>Acidimicrobiia</taxon>
        <taxon>Acidimicrobiales</taxon>
        <taxon>Acidimicrobiaceae</taxon>
        <taxon>Ferrimicrobium</taxon>
    </lineage>
</organism>
<keyword evidence="4" id="KW-1003">Cell membrane</keyword>
<dbReference type="InterPro" id="IPR043427">
    <property type="entry name" value="YscJ/FliF"/>
</dbReference>
<feature type="domain" description="Flagellar M-ring N-terminal" evidence="11">
    <location>
        <begin position="48"/>
        <end position="223"/>
    </location>
</feature>
<sequence>MASTDTLSNVTKSLKRFADGFTTGQKAVVLVGLAIVVAIVFVVSSMTSKPTYGVLFTNLSASDAGAITAKLSSAGVPYQLAGSGSVIEVPQNMVDQERIAMAQAGLPANSTVGLSLLSKVGITTSQITQQADYQAALQGQLEQTIEAINGVQSAQVNLALPPTDVFAVGGNQSPTASVIVTLDNGVSLSSTQVQAIVHLVASAIPGMNANGVTVVDQNGDVLAAPGQGVTGTGTSSATQSYDNTLEASLQSMLDSVLGPNQANVRVSATLNYNQVTTKSQQIPTVKGKPQSAVTQSNTQTQTFTGAGTVAGGTLGAIAPVAGNGTKSNYKQTSANNSYAVGQIDQTTVQAPGQVQRLSIAVAVNSKLKTGYSLAKIKSMVAAAAGIVPKRGDTLSVVSLPFATQTAAVPASQSPFGSIFSLAKIVLLVLGIIGAILLMARSSARTEIEPLFLDAGSPTMALGPGDDTTQVMPALSMPAPQPIVADDVLDYIDKQPDDVAKLLRIWMGSRGNK</sequence>
<dbReference type="PANTHER" id="PTHR30046:SF0">
    <property type="entry name" value="FLAGELLAR M-RING PROTEIN"/>
    <property type="match status" value="1"/>
</dbReference>
<keyword evidence="7 10" id="KW-0472">Membrane</keyword>
<keyword evidence="13" id="KW-0966">Cell projection</keyword>
<dbReference type="Proteomes" id="UP001560267">
    <property type="component" value="Unassembled WGS sequence"/>
</dbReference>
<name>A0ABV3Y0T9_9ACTN</name>
<evidence type="ECO:0000313" key="13">
    <source>
        <dbReference type="EMBL" id="MEX6428855.1"/>
    </source>
</evidence>
<keyword evidence="8 9" id="KW-0975">Bacterial flagellum</keyword>
<feature type="transmembrane region" description="Helical" evidence="10">
    <location>
        <begin position="418"/>
        <end position="439"/>
    </location>
</feature>
<comment type="similarity">
    <text evidence="3 9">Belongs to the FliF family.</text>
</comment>
<dbReference type="InterPro" id="IPR013556">
    <property type="entry name" value="Flag_M-ring_C"/>
</dbReference>